<dbReference type="Proteomes" id="UP000193136">
    <property type="component" value="Unassembled WGS sequence"/>
</dbReference>
<dbReference type="EMBL" id="NAAD01000037">
    <property type="protein sequence ID" value="ORJ53665.1"/>
    <property type="molecule type" value="Genomic_DNA"/>
</dbReference>
<dbReference type="InterPro" id="IPR023346">
    <property type="entry name" value="Lysozyme-like_dom_sf"/>
</dbReference>
<comment type="caution">
    <text evidence="3">The sequence shown here is derived from an EMBL/GenBank/DDBJ whole genome shotgun (WGS) entry which is preliminary data.</text>
</comment>
<keyword evidence="1" id="KW-0732">Signal</keyword>
<protein>
    <submittedName>
        <fullName evidence="3">Lytic transglycosylase</fullName>
    </submittedName>
</protein>
<dbReference type="GO" id="GO:0008933">
    <property type="term" value="F:peptidoglycan lytic transglycosylase activity"/>
    <property type="evidence" value="ECO:0007669"/>
    <property type="project" value="TreeGrafter"/>
</dbReference>
<dbReference type="PANTHER" id="PTHR30163">
    <property type="entry name" value="MEMBRANE-BOUND LYTIC MUREIN TRANSGLYCOSYLASE B"/>
    <property type="match status" value="1"/>
</dbReference>
<dbReference type="STRING" id="1969733.B5V00_16315"/>
<dbReference type="OrthoDB" id="9808544at2"/>
<dbReference type="Gene3D" id="1.10.530.10">
    <property type="match status" value="1"/>
</dbReference>
<organism evidence="3 4">
    <name type="scientific">Geothermobacter hydrogeniphilus</name>
    <dbReference type="NCBI Taxonomy" id="1969733"/>
    <lineage>
        <taxon>Bacteria</taxon>
        <taxon>Pseudomonadati</taxon>
        <taxon>Thermodesulfobacteriota</taxon>
        <taxon>Desulfuromonadia</taxon>
        <taxon>Desulfuromonadales</taxon>
        <taxon>Geothermobacteraceae</taxon>
        <taxon>Geothermobacter</taxon>
    </lineage>
</organism>
<feature type="domain" description="Transglycosylase SLT" evidence="2">
    <location>
        <begin position="29"/>
        <end position="321"/>
    </location>
</feature>
<dbReference type="FunFam" id="1.10.8.350:FF:000001">
    <property type="entry name" value="Lytic murein transglycosylase B"/>
    <property type="match status" value="1"/>
</dbReference>
<evidence type="ECO:0000259" key="2">
    <source>
        <dbReference type="Pfam" id="PF13406"/>
    </source>
</evidence>
<dbReference type="CDD" id="cd13399">
    <property type="entry name" value="Slt35-like"/>
    <property type="match status" value="1"/>
</dbReference>
<keyword evidence="4" id="KW-1185">Reference proteome</keyword>
<reference evidence="3 4" key="1">
    <citation type="submission" date="2017-03" db="EMBL/GenBank/DDBJ databases">
        <title>Genome sequence of Geothermobacter sp. EPR-M, Deep-Sea Iron Reducer.</title>
        <authorList>
            <person name="Tully B."/>
            <person name="Savalia P."/>
            <person name="Abuyen K."/>
            <person name="Baughan C."/>
            <person name="Romero E."/>
            <person name="Ronkowski C."/>
            <person name="Torres B."/>
            <person name="Tremblay J."/>
            <person name="Trujillo A."/>
            <person name="Tyler M."/>
            <person name="Perez-Rodriguez I."/>
            <person name="Amend J."/>
        </authorList>
    </citation>
    <scope>NUCLEOTIDE SEQUENCE [LARGE SCALE GENOMIC DNA]</scope>
    <source>
        <strain evidence="3 4">EPR-M</strain>
    </source>
</reference>
<dbReference type="Pfam" id="PF13406">
    <property type="entry name" value="SLT_2"/>
    <property type="match status" value="1"/>
</dbReference>
<sequence>MQMFVHLLLISCIFALATPAGAAEKNRTFRTWLAELRAEARTAGISQQTIDKALATVWTPRNQVIRLDRNQPEFKQSLKAYVANRINDRRVANGRTMLRRYPTWLGRVEQRYGVQRRFILALWGIETGYGENSGNFPVIRSLVTLAYDSRRSDYFRGELIEALRILDAGQVRLARMKGSWAGAMGQCQFMPSAFRDFAVDADHSGRIDIWGSIPDVLGSIANYLSRSGWKDDQTWGREVKLPKGFDFSVVGLETRLPLSRWQALGVRRSNGRTLPRREIEASLILPDGPKGPAYLVYDNFRVLRRWNRSNAFAVAVGTLADRLAAP</sequence>
<dbReference type="InterPro" id="IPR011970">
    <property type="entry name" value="MltB_2"/>
</dbReference>
<accession>A0A1X0XL99</accession>
<name>A0A1X0XL99_9BACT</name>
<evidence type="ECO:0000313" key="3">
    <source>
        <dbReference type="EMBL" id="ORJ53665.1"/>
    </source>
</evidence>
<evidence type="ECO:0000256" key="1">
    <source>
        <dbReference type="SAM" id="SignalP"/>
    </source>
</evidence>
<feature type="chain" id="PRO_5012213724" evidence="1">
    <location>
        <begin position="23"/>
        <end position="326"/>
    </location>
</feature>
<dbReference type="NCBIfam" id="TIGR02283">
    <property type="entry name" value="MltB_2"/>
    <property type="match status" value="1"/>
</dbReference>
<evidence type="ECO:0000313" key="4">
    <source>
        <dbReference type="Proteomes" id="UP000193136"/>
    </source>
</evidence>
<dbReference type="InterPro" id="IPR043426">
    <property type="entry name" value="MltB-like"/>
</dbReference>
<dbReference type="Gene3D" id="1.10.8.350">
    <property type="entry name" value="Bacterial muramidase"/>
    <property type="match status" value="1"/>
</dbReference>
<feature type="signal peptide" evidence="1">
    <location>
        <begin position="1"/>
        <end position="22"/>
    </location>
</feature>
<dbReference type="PANTHER" id="PTHR30163:SF8">
    <property type="entry name" value="LYTIC MUREIN TRANSGLYCOSYLASE"/>
    <property type="match status" value="1"/>
</dbReference>
<dbReference type="GO" id="GO:0009253">
    <property type="term" value="P:peptidoglycan catabolic process"/>
    <property type="evidence" value="ECO:0007669"/>
    <property type="project" value="TreeGrafter"/>
</dbReference>
<dbReference type="RefSeq" id="WP_085011874.1">
    <property type="nucleotide sequence ID" value="NZ_NAAD01000037.1"/>
</dbReference>
<dbReference type="InterPro" id="IPR031304">
    <property type="entry name" value="SLT_2"/>
</dbReference>
<dbReference type="SUPFAM" id="SSF53955">
    <property type="entry name" value="Lysozyme-like"/>
    <property type="match status" value="1"/>
</dbReference>
<dbReference type="AlphaFoldDB" id="A0A1X0XL99"/>
<gene>
    <name evidence="3" type="ORF">B5V00_16315</name>
</gene>
<proteinExistence type="predicted"/>